<sequence length="66" mass="7528">MARFDATDAEWALIEEKERNTVERCFQKVKTWRGLATRCGKAPESHEAGLYLRGSITWPELLTSTA</sequence>
<keyword evidence="2" id="KW-1185">Reference proteome</keyword>
<evidence type="ECO:0000313" key="2">
    <source>
        <dbReference type="Proteomes" id="UP000611554"/>
    </source>
</evidence>
<dbReference type="RefSeq" id="WP_189249468.1">
    <property type="nucleotide sequence ID" value="NZ_BMQJ01000015.1"/>
</dbReference>
<evidence type="ECO:0008006" key="3">
    <source>
        <dbReference type="Google" id="ProtNLM"/>
    </source>
</evidence>
<protein>
    <recommendedName>
        <fullName evidence="3">Transposase</fullName>
    </recommendedName>
</protein>
<proteinExistence type="predicted"/>
<reference evidence="2" key="1">
    <citation type="journal article" date="2019" name="Int. J. Syst. Evol. Microbiol.">
        <title>The Global Catalogue of Microorganisms (GCM) 10K type strain sequencing project: providing services to taxonomists for standard genome sequencing and annotation.</title>
        <authorList>
            <consortium name="The Broad Institute Genomics Platform"/>
            <consortium name="The Broad Institute Genome Sequencing Center for Infectious Disease"/>
            <person name="Wu L."/>
            <person name="Ma J."/>
        </authorList>
    </citation>
    <scope>NUCLEOTIDE SEQUENCE [LARGE SCALE GENOMIC DNA]</scope>
    <source>
        <strain evidence="2">JCM 3115</strain>
    </source>
</reference>
<dbReference type="EMBL" id="BMQJ01000015">
    <property type="protein sequence ID" value="GGQ18706.1"/>
    <property type="molecule type" value="Genomic_DNA"/>
</dbReference>
<gene>
    <name evidence="1" type="ORF">GCM10010140_56470</name>
</gene>
<name>A0ABQ2RAZ0_9ACTN</name>
<organism evidence="1 2">
    <name type="scientific">Streptosporangium pseudovulgare</name>
    <dbReference type="NCBI Taxonomy" id="35765"/>
    <lineage>
        <taxon>Bacteria</taxon>
        <taxon>Bacillati</taxon>
        <taxon>Actinomycetota</taxon>
        <taxon>Actinomycetes</taxon>
        <taxon>Streptosporangiales</taxon>
        <taxon>Streptosporangiaceae</taxon>
        <taxon>Streptosporangium</taxon>
    </lineage>
</organism>
<accession>A0ABQ2RAZ0</accession>
<comment type="caution">
    <text evidence="1">The sequence shown here is derived from an EMBL/GenBank/DDBJ whole genome shotgun (WGS) entry which is preliminary data.</text>
</comment>
<evidence type="ECO:0000313" key="1">
    <source>
        <dbReference type="EMBL" id="GGQ18706.1"/>
    </source>
</evidence>
<dbReference type="Proteomes" id="UP000611554">
    <property type="component" value="Unassembled WGS sequence"/>
</dbReference>